<evidence type="ECO:0000259" key="11">
    <source>
        <dbReference type="PROSITE" id="PS51886"/>
    </source>
</evidence>
<evidence type="ECO:0000256" key="9">
    <source>
        <dbReference type="ARBA" id="ARBA00042134"/>
    </source>
</evidence>
<dbReference type="GO" id="GO:0016020">
    <property type="term" value="C:membrane"/>
    <property type="evidence" value="ECO:0007669"/>
    <property type="project" value="UniProtKB-SubCell"/>
</dbReference>
<evidence type="ECO:0000256" key="5">
    <source>
        <dbReference type="ARBA" id="ARBA00023136"/>
    </source>
</evidence>
<dbReference type="GO" id="GO:0005737">
    <property type="term" value="C:cytoplasm"/>
    <property type="evidence" value="ECO:0007669"/>
    <property type="project" value="UniProtKB-SubCell"/>
</dbReference>
<accession>A0AAD5TQD2</accession>
<dbReference type="PANTHER" id="PTHR23354:SF131">
    <property type="entry name" value="MTOR-ASSOCIATED PROTEIN MEAK7"/>
    <property type="match status" value="1"/>
</dbReference>
<reference evidence="12" key="1">
    <citation type="submission" date="2020-05" db="EMBL/GenBank/DDBJ databases">
        <title>Phylogenomic resolution of chytrid fungi.</title>
        <authorList>
            <person name="Stajich J.E."/>
            <person name="Amses K."/>
            <person name="Simmons R."/>
            <person name="Seto K."/>
            <person name="Myers J."/>
            <person name="Bonds A."/>
            <person name="Quandt C.A."/>
            <person name="Barry K."/>
            <person name="Liu P."/>
            <person name="Grigoriev I."/>
            <person name="Longcore J.E."/>
            <person name="James T.Y."/>
        </authorList>
    </citation>
    <scope>NUCLEOTIDE SEQUENCE</scope>
    <source>
        <strain evidence="12">JEL0379</strain>
    </source>
</reference>
<dbReference type="InterPro" id="IPR006571">
    <property type="entry name" value="TLDc_dom"/>
</dbReference>
<keyword evidence="5" id="KW-0472">Membrane</keyword>
<gene>
    <name evidence="12" type="ORF">HDU87_005025</name>
</gene>
<dbReference type="Pfam" id="PF07534">
    <property type="entry name" value="TLD"/>
    <property type="match status" value="1"/>
</dbReference>
<organism evidence="12 13">
    <name type="scientific">Geranomyces variabilis</name>
    <dbReference type="NCBI Taxonomy" id="109894"/>
    <lineage>
        <taxon>Eukaryota</taxon>
        <taxon>Fungi</taxon>
        <taxon>Fungi incertae sedis</taxon>
        <taxon>Chytridiomycota</taxon>
        <taxon>Chytridiomycota incertae sedis</taxon>
        <taxon>Chytridiomycetes</taxon>
        <taxon>Spizellomycetales</taxon>
        <taxon>Powellomycetaceae</taxon>
        <taxon>Geranomyces</taxon>
    </lineage>
</organism>
<feature type="domain" description="TLDc" evidence="11">
    <location>
        <begin position="245"/>
        <end position="415"/>
    </location>
</feature>
<evidence type="ECO:0000256" key="2">
    <source>
        <dbReference type="ARBA" id="ARBA00004371"/>
    </source>
</evidence>
<proteinExistence type="predicted"/>
<evidence type="ECO:0000313" key="13">
    <source>
        <dbReference type="Proteomes" id="UP001212152"/>
    </source>
</evidence>
<evidence type="ECO:0000256" key="3">
    <source>
        <dbReference type="ARBA" id="ARBA00004496"/>
    </source>
</evidence>
<dbReference type="GO" id="GO:0005634">
    <property type="term" value="C:nucleus"/>
    <property type="evidence" value="ECO:0007669"/>
    <property type="project" value="TreeGrafter"/>
</dbReference>
<dbReference type="SMART" id="SM00584">
    <property type="entry name" value="TLDc"/>
    <property type="match status" value="1"/>
</dbReference>
<comment type="caution">
    <text evidence="12">The sequence shown here is derived from an EMBL/GenBank/DDBJ whole genome shotgun (WGS) entry which is preliminary data.</text>
</comment>
<evidence type="ECO:0000313" key="12">
    <source>
        <dbReference type="EMBL" id="KAJ3184179.1"/>
    </source>
</evidence>
<keyword evidence="6" id="KW-0458">Lysosome</keyword>
<evidence type="ECO:0000256" key="1">
    <source>
        <dbReference type="ARBA" id="ARBA00004370"/>
    </source>
</evidence>
<evidence type="ECO:0000256" key="10">
    <source>
        <dbReference type="SAM" id="MobiDB-lite"/>
    </source>
</evidence>
<feature type="compositionally biased region" description="Basic and acidic residues" evidence="10">
    <location>
        <begin position="450"/>
        <end position="466"/>
    </location>
</feature>
<evidence type="ECO:0000256" key="8">
    <source>
        <dbReference type="ARBA" id="ARBA00041780"/>
    </source>
</evidence>
<evidence type="ECO:0000256" key="6">
    <source>
        <dbReference type="ARBA" id="ARBA00023228"/>
    </source>
</evidence>
<keyword evidence="13" id="KW-1185">Reference proteome</keyword>
<comment type="subcellular location">
    <subcellularLocation>
        <location evidence="3">Cytoplasm</location>
    </subcellularLocation>
    <subcellularLocation>
        <location evidence="2">Lysosome</location>
    </subcellularLocation>
    <subcellularLocation>
        <location evidence="1">Membrane</location>
    </subcellularLocation>
</comment>
<evidence type="ECO:0000256" key="7">
    <source>
        <dbReference type="ARBA" id="ARBA00039594"/>
    </source>
</evidence>
<dbReference type="PANTHER" id="PTHR23354">
    <property type="entry name" value="NUCLEOLAR PROTEIN 7/ESTROGEN RECEPTOR COACTIVATOR-RELATED"/>
    <property type="match status" value="1"/>
</dbReference>
<keyword evidence="4" id="KW-0963">Cytoplasm</keyword>
<feature type="region of interest" description="Disordered" evidence="10">
    <location>
        <begin position="445"/>
        <end position="466"/>
    </location>
</feature>
<dbReference type="GO" id="GO:0006979">
    <property type="term" value="P:response to oxidative stress"/>
    <property type="evidence" value="ECO:0007669"/>
    <property type="project" value="TreeGrafter"/>
</dbReference>
<dbReference type="AlphaFoldDB" id="A0AAD5TQD2"/>
<dbReference type="EMBL" id="JADGJQ010000004">
    <property type="protein sequence ID" value="KAJ3184179.1"/>
    <property type="molecule type" value="Genomic_DNA"/>
</dbReference>
<dbReference type="PROSITE" id="PS51886">
    <property type="entry name" value="TLDC"/>
    <property type="match status" value="1"/>
</dbReference>
<sequence length="466" mass="49990">MGASSSKQGSSSSSSAVAGLTDQERSALVALFETALGPVKNGLPSPPTDLAHLTAHKATVPTDALARSLPPQVPDRIKVTIAAFAAACSQPASAHDSKTASSAPPSTITLAGLADAACQLVFGSPAEKERFVRAYEAANAGAGFRELLTDVATAVAFSSAQPSAAYVPSERFVEMLINQCYSVKPSYGDDDAVDSVRTCPDFAAFETSFAENKKLQSLWKSHFQYALFARPPSNPPPAFLGGSSTLLAVEDIYTLHASLPSEFQTERSWQRLFTSDRDGGSWTVFADRITDAGAVLFAFRDTQGHIFGAFAASELVSAPHFAGDSRDFIFSLRPRLAVYRATGTNANYHYLSCGASTFTNGLGFGGQLDYFGLFLSASFDAGHSKAAPRSTTFGYPQLSAHEEFRLDFVEAWLVKAKEIDDRLVDPKAAKRSVLDDDRTAMLEMGGRRLYSKEVPPDVEKERQDAE</sequence>
<protein>
    <recommendedName>
        <fullName evidence="7">MTOR-associated protein MEAK7</fullName>
    </recommendedName>
    <alternativeName>
        <fullName evidence="9">TBC/LysM-associated domain-containing protein 1</fullName>
    </alternativeName>
    <alternativeName>
        <fullName evidence="8">TLD domain-containing protein 1</fullName>
    </alternativeName>
</protein>
<evidence type="ECO:0000256" key="4">
    <source>
        <dbReference type="ARBA" id="ARBA00022490"/>
    </source>
</evidence>
<dbReference type="Proteomes" id="UP001212152">
    <property type="component" value="Unassembled WGS sequence"/>
</dbReference>
<name>A0AAD5TQD2_9FUNG</name>